<evidence type="ECO:0000313" key="2">
    <source>
        <dbReference type="EMBL" id="OEE59723.1"/>
    </source>
</evidence>
<feature type="transmembrane region" description="Helical" evidence="1">
    <location>
        <begin position="123"/>
        <end position="148"/>
    </location>
</feature>
<keyword evidence="2" id="KW-0378">Hydrolase</keyword>
<keyword evidence="3" id="KW-1185">Reference proteome</keyword>
<dbReference type="Pfam" id="PF04307">
    <property type="entry name" value="YdjM"/>
    <property type="match status" value="1"/>
</dbReference>
<reference evidence="2 3" key="1">
    <citation type="journal article" date="2012" name="Science">
        <title>Ecological populations of bacteria act as socially cohesive units of antibiotic production and resistance.</title>
        <authorList>
            <person name="Cordero O.X."/>
            <person name="Wildschutte H."/>
            <person name="Kirkup B."/>
            <person name="Proehl S."/>
            <person name="Ngo L."/>
            <person name="Hussain F."/>
            <person name="Le Roux F."/>
            <person name="Mincer T."/>
            <person name="Polz M.F."/>
        </authorList>
    </citation>
    <scope>NUCLEOTIDE SEQUENCE [LARGE SCALE GENOMIC DNA]</scope>
    <source>
        <strain evidence="2 3">FF-454</strain>
    </source>
</reference>
<dbReference type="AlphaFoldDB" id="A0A1E5C2N9"/>
<keyword evidence="1" id="KW-0812">Transmembrane</keyword>
<dbReference type="EMBL" id="AJWN02000080">
    <property type="protein sequence ID" value="OEE59723.1"/>
    <property type="molecule type" value="Genomic_DNA"/>
</dbReference>
<protein>
    <submittedName>
        <fullName evidence="2">Hydrolase</fullName>
    </submittedName>
</protein>
<comment type="caution">
    <text evidence="2">The sequence shown here is derived from an EMBL/GenBank/DDBJ whole genome shotgun (WGS) entry which is preliminary data.</text>
</comment>
<dbReference type="GO" id="GO:0016787">
    <property type="term" value="F:hydrolase activity"/>
    <property type="evidence" value="ECO:0007669"/>
    <property type="project" value="UniProtKB-KW"/>
</dbReference>
<dbReference type="InterPro" id="IPR007404">
    <property type="entry name" value="YdjM-like"/>
</dbReference>
<evidence type="ECO:0000313" key="3">
    <source>
        <dbReference type="Proteomes" id="UP000095039"/>
    </source>
</evidence>
<feature type="transmembrane region" description="Helical" evidence="1">
    <location>
        <begin position="83"/>
        <end position="103"/>
    </location>
</feature>
<accession>A0A1E5C2N9</accession>
<keyword evidence="1" id="KW-0472">Membrane</keyword>
<name>A0A1E5C2N9_9GAMM</name>
<feature type="transmembrane region" description="Helical" evidence="1">
    <location>
        <begin position="58"/>
        <end position="76"/>
    </location>
</feature>
<organism evidence="2 3">
    <name type="scientific">Enterovibrio norvegicus FF-454</name>
    <dbReference type="NCBI Taxonomy" id="1185651"/>
    <lineage>
        <taxon>Bacteria</taxon>
        <taxon>Pseudomonadati</taxon>
        <taxon>Pseudomonadota</taxon>
        <taxon>Gammaproteobacteria</taxon>
        <taxon>Vibrionales</taxon>
        <taxon>Vibrionaceae</taxon>
        <taxon>Enterovibrio</taxon>
    </lineage>
</organism>
<sequence>MDSISQAALGAAVAGLVAGKRCTPKVLIAGAALGTLPDLDVLLDYGDPVSNMIKHRGFSHSLFVLFPFALLLTLVWKRFFAPSWPFVQLLTLISAALITHPLLDSFTSYGTQLFWPLDVAPVAISSVFIIDPLYTLPLLVPVLAAFIWRSRAAKLCGAGLALSSLYLMWSLVALGQIQDRVEENVAGTHLEGQPVFISPTPFNTVLWRVVVLDDDKYWEGLASLHDEDPTIDWMPMVRGEWPFPSEPELLSQFNAFSRGFVQFKQEGDKLTVTDLRLGMAMYHPFRFVMAKKSDQQVWQLVEPEQLGPGPLLPRQIPALWMRLLGEQSIDALLCNEFDCYRDELVDMMK</sequence>
<dbReference type="PANTHER" id="PTHR40031:SF1">
    <property type="entry name" value="MEMBRANE-BOUND METAL-DEPENDENT HYDROLASE"/>
    <property type="match status" value="1"/>
</dbReference>
<dbReference type="PANTHER" id="PTHR40031">
    <property type="entry name" value="HYPOTHETICAL MEMBRANE SPANNING PROTEIN"/>
    <property type="match status" value="1"/>
</dbReference>
<gene>
    <name evidence="2" type="ORF">A1OK_13725</name>
</gene>
<dbReference type="RefSeq" id="WP_016960537.1">
    <property type="nucleotide sequence ID" value="NZ_AJWN02000080.1"/>
</dbReference>
<dbReference type="InterPro" id="IPR053170">
    <property type="entry name" value="Transcription_regulator"/>
</dbReference>
<proteinExistence type="predicted"/>
<evidence type="ECO:0000256" key="1">
    <source>
        <dbReference type="SAM" id="Phobius"/>
    </source>
</evidence>
<dbReference type="Proteomes" id="UP000095039">
    <property type="component" value="Unassembled WGS sequence"/>
</dbReference>
<feature type="transmembrane region" description="Helical" evidence="1">
    <location>
        <begin position="155"/>
        <end position="174"/>
    </location>
</feature>
<keyword evidence="1" id="KW-1133">Transmembrane helix</keyword>